<reference evidence="3" key="1">
    <citation type="journal article" date="2022" name="bioRxiv">
        <title>Sequencing and chromosome-scale assembly of the giantPleurodeles waltlgenome.</title>
        <authorList>
            <person name="Brown T."/>
            <person name="Elewa A."/>
            <person name="Iarovenko S."/>
            <person name="Subramanian E."/>
            <person name="Araus A.J."/>
            <person name="Petzold A."/>
            <person name="Susuki M."/>
            <person name="Suzuki K.-i.T."/>
            <person name="Hayashi T."/>
            <person name="Toyoda A."/>
            <person name="Oliveira C."/>
            <person name="Osipova E."/>
            <person name="Leigh N.D."/>
            <person name="Simon A."/>
            <person name="Yun M.H."/>
        </authorList>
    </citation>
    <scope>NUCLEOTIDE SEQUENCE</scope>
    <source>
        <strain evidence="3">20211129_DDA</strain>
        <tissue evidence="3">Liver</tissue>
    </source>
</reference>
<protein>
    <submittedName>
        <fullName evidence="3">Uncharacterized protein</fullName>
    </submittedName>
</protein>
<sequence>MGLNPPPHEAPESAPEPQSPTSSHRDFIAVVKAKIEALSQDVGLLNSDLCEVAERALSNEQEVSTLQGEVASLRAELAFLSTRINTLEART</sequence>
<gene>
    <name evidence="3" type="ORF">NDU88_005041</name>
</gene>
<feature type="compositionally biased region" description="Low complexity" evidence="2">
    <location>
        <begin position="12"/>
        <end position="22"/>
    </location>
</feature>
<keyword evidence="4" id="KW-1185">Reference proteome</keyword>
<evidence type="ECO:0000256" key="2">
    <source>
        <dbReference type="SAM" id="MobiDB-lite"/>
    </source>
</evidence>
<proteinExistence type="predicted"/>
<dbReference type="Gene3D" id="1.20.5.340">
    <property type="match status" value="1"/>
</dbReference>
<evidence type="ECO:0000313" key="4">
    <source>
        <dbReference type="Proteomes" id="UP001066276"/>
    </source>
</evidence>
<dbReference type="AlphaFoldDB" id="A0AAV7TAU7"/>
<feature type="coiled-coil region" evidence="1">
    <location>
        <begin position="63"/>
        <end position="90"/>
    </location>
</feature>
<dbReference type="EMBL" id="JANPWB010000007">
    <property type="protein sequence ID" value="KAJ1173201.1"/>
    <property type="molecule type" value="Genomic_DNA"/>
</dbReference>
<name>A0AAV7TAU7_PLEWA</name>
<comment type="caution">
    <text evidence="3">The sequence shown here is derived from an EMBL/GenBank/DDBJ whole genome shotgun (WGS) entry which is preliminary data.</text>
</comment>
<keyword evidence="1" id="KW-0175">Coiled coil</keyword>
<feature type="region of interest" description="Disordered" evidence="2">
    <location>
        <begin position="1"/>
        <end position="24"/>
    </location>
</feature>
<organism evidence="3 4">
    <name type="scientific">Pleurodeles waltl</name>
    <name type="common">Iberian ribbed newt</name>
    <dbReference type="NCBI Taxonomy" id="8319"/>
    <lineage>
        <taxon>Eukaryota</taxon>
        <taxon>Metazoa</taxon>
        <taxon>Chordata</taxon>
        <taxon>Craniata</taxon>
        <taxon>Vertebrata</taxon>
        <taxon>Euteleostomi</taxon>
        <taxon>Amphibia</taxon>
        <taxon>Batrachia</taxon>
        <taxon>Caudata</taxon>
        <taxon>Salamandroidea</taxon>
        <taxon>Salamandridae</taxon>
        <taxon>Pleurodelinae</taxon>
        <taxon>Pleurodeles</taxon>
    </lineage>
</organism>
<evidence type="ECO:0000256" key="1">
    <source>
        <dbReference type="SAM" id="Coils"/>
    </source>
</evidence>
<accession>A0AAV7TAU7</accession>
<evidence type="ECO:0000313" key="3">
    <source>
        <dbReference type="EMBL" id="KAJ1173201.1"/>
    </source>
</evidence>
<dbReference type="Proteomes" id="UP001066276">
    <property type="component" value="Chromosome 4_1"/>
</dbReference>